<sequence length="355" mass="40830">MATKLAPSSDSERLRAKCDAALKEERKTKLILNTLQKNMKKLRRRYTTLDEKTGTDKIETADAFLAFAKNDCIEFCTKVHKAFPREIRDTIYGYVTGFEDVYITCHPKGKAHGRMKKVKHVSRLQESELYMVREIRQNYYRSSCFLFEHDITDIGRFRVTDQFDFGFLPVEFVTKVQIVIECHDCKFELVDHEGTDNSVHGSPNRTSDWGMDSIFERSRHTQEHLLVELESLFGFRSGTAIDIKLSSGSGRKATALEEQEWMSHNVVPVIFPVLQRLNDAGCRVRILLSSQGRWRPTTFASSWNPVSLEAFTADFWRYVNHEQKCIVQAELDAESDEGLDFGTDLDTTGDQSAWL</sequence>
<dbReference type="RefSeq" id="XP_043164203.1">
    <property type="nucleotide sequence ID" value="XM_043308268.1"/>
</dbReference>
<keyword evidence="1" id="KW-0175">Coiled coil</keyword>
<feature type="coiled-coil region" evidence="1">
    <location>
        <begin position="25"/>
        <end position="52"/>
    </location>
</feature>
<dbReference type="Proteomes" id="UP000676310">
    <property type="component" value="Unassembled WGS sequence"/>
</dbReference>
<protein>
    <submittedName>
        <fullName evidence="2">Uncharacterized protein</fullName>
    </submittedName>
</protein>
<dbReference type="GeneID" id="67018662"/>
<comment type="caution">
    <text evidence="2">The sequence shown here is derived from an EMBL/GenBank/DDBJ whole genome shotgun (WGS) entry which is preliminary data.</text>
</comment>
<reference evidence="2" key="1">
    <citation type="submission" date="2021-05" db="EMBL/GenBank/DDBJ databases">
        <authorList>
            <person name="Stam R."/>
        </authorList>
    </citation>
    <scope>NUCLEOTIDE SEQUENCE</scope>
    <source>
        <strain evidence="2">CS162</strain>
    </source>
</reference>
<dbReference type="AlphaFoldDB" id="A0A8J2N1L0"/>
<evidence type="ECO:0000313" key="2">
    <source>
        <dbReference type="EMBL" id="CAG5140271.1"/>
    </source>
</evidence>
<accession>A0A8J2N1L0</accession>
<keyword evidence="3" id="KW-1185">Reference proteome</keyword>
<name>A0A8J2N1L0_9PLEO</name>
<dbReference type="EMBL" id="CAJRGZ010000015">
    <property type="protein sequence ID" value="CAG5140271.1"/>
    <property type="molecule type" value="Genomic_DNA"/>
</dbReference>
<proteinExistence type="predicted"/>
<evidence type="ECO:0000313" key="3">
    <source>
        <dbReference type="Proteomes" id="UP000676310"/>
    </source>
</evidence>
<dbReference type="OrthoDB" id="3676762at2759"/>
<organism evidence="2 3">
    <name type="scientific">Alternaria atra</name>
    <dbReference type="NCBI Taxonomy" id="119953"/>
    <lineage>
        <taxon>Eukaryota</taxon>
        <taxon>Fungi</taxon>
        <taxon>Dikarya</taxon>
        <taxon>Ascomycota</taxon>
        <taxon>Pezizomycotina</taxon>
        <taxon>Dothideomycetes</taxon>
        <taxon>Pleosporomycetidae</taxon>
        <taxon>Pleosporales</taxon>
        <taxon>Pleosporineae</taxon>
        <taxon>Pleosporaceae</taxon>
        <taxon>Alternaria</taxon>
        <taxon>Alternaria sect. Ulocladioides</taxon>
    </lineage>
</organism>
<evidence type="ECO:0000256" key="1">
    <source>
        <dbReference type="SAM" id="Coils"/>
    </source>
</evidence>
<gene>
    <name evidence="2" type="ORF">ALTATR162_LOCUS674</name>
</gene>